<sequence length="387" mass="43419">MQRYYVDLHVHIGRTRSERPVKITAARTLTLASILKEATERKGLNLIGVIDCHVPEVIAELEEMLEHGRLDKLEEGGLRYKDEDVALILGSEIELYDEHCKGPIHVLCYLPTIEAMKNFSLWFAKRVKNITLSSQRIYEKATFLQEKVKSLGGLFIPAHIFTPFKSLYGRGVTRSLTEVFDPSLIDAVELGLSADTKMADQIAELHHYSFLSNSDAHSTPKLAREYQVMEMKRPSFLELKKVLKGEDGRRIVANYGLNPLLGKYHRTACERCATPVQGNEKVCQNCGSTKFIKGVYNRLMELKNTDEEATRPPYIHQVPLQFLPGIGPKTLQKLIEKVGTEMYILHEATESELAEAAKASIVELILKARNGILAIQTGGGGVYGKIL</sequence>
<comment type="caution">
    <text evidence="1">The sequence shown here is derived from an EMBL/GenBank/DDBJ whole genome shotgun (WGS) entry which is preliminary data.</text>
</comment>
<dbReference type="PANTHER" id="PTHR40084">
    <property type="entry name" value="PHOSPHOHYDROLASE, PHP FAMILY"/>
    <property type="match status" value="1"/>
</dbReference>
<dbReference type="Gene3D" id="3.20.20.140">
    <property type="entry name" value="Metal-dependent hydrolases"/>
    <property type="match status" value="1"/>
</dbReference>
<keyword evidence="2" id="KW-1185">Reference proteome</keyword>
<proteinExistence type="predicted"/>
<dbReference type="RefSeq" id="WP_053402230.1">
    <property type="nucleotide sequence ID" value="NZ_LILC01000019.1"/>
</dbReference>
<name>A0A0M0KYY0_9BACI</name>
<dbReference type="AlphaFoldDB" id="A0A0M0KYY0"/>
<dbReference type="CDD" id="cd19067">
    <property type="entry name" value="PfuEndoQ-like"/>
    <property type="match status" value="1"/>
</dbReference>
<dbReference type="PANTHER" id="PTHR40084:SF1">
    <property type="entry name" value="PHOSPHOTRANSFERASE"/>
    <property type="match status" value="1"/>
</dbReference>
<evidence type="ECO:0000313" key="2">
    <source>
        <dbReference type="Proteomes" id="UP000037558"/>
    </source>
</evidence>
<dbReference type="SUPFAM" id="SSF89550">
    <property type="entry name" value="PHP domain-like"/>
    <property type="match status" value="1"/>
</dbReference>
<dbReference type="OrthoDB" id="9810135at2"/>
<dbReference type="PATRIC" id="fig|284581.3.peg.4066"/>
<protein>
    <recommendedName>
        <fullName evidence="3">TIGR00375 family protein</fullName>
    </recommendedName>
</protein>
<gene>
    <name evidence="1" type="ORF">AMD01_14970</name>
</gene>
<dbReference type="InterPro" id="IPR016195">
    <property type="entry name" value="Pol/histidinol_Pase-like"/>
</dbReference>
<dbReference type="EMBL" id="LILC01000019">
    <property type="protein sequence ID" value="KOO44021.1"/>
    <property type="molecule type" value="Genomic_DNA"/>
</dbReference>
<accession>A0A0M0KYY0</accession>
<evidence type="ECO:0008006" key="3">
    <source>
        <dbReference type="Google" id="ProtNLM"/>
    </source>
</evidence>
<dbReference type="STRING" id="284581.AMD01_14970"/>
<dbReference type="Proteomes" id="UP000037558">
    <property type="component" value="Unassembled WGS sequence"/>
</dbReference>
<organism evidence="1 2">
    <name type="scientific">Priestia koreensis</name>
    <dbReference type="NCBI Taxonomy" id="284581"/>
    <lineage>
        <taxon>Bacteria</taxon>
        <taxon>Bacillati</taxon>
        <taxon>Bacillota</taxon>
        <taxon>Bacilli</taxon>
        <taxon>Bacillales</taxon>
        <taxon>Bacillaceae</taxon>
        <taxon>Priestia</taxon>
    </lineage>
</organism>
<reference evidence="2" key="1">
    <citation type="submission" date="2015-08" db="EMBL/GenBank/DDBJ databases">
        <title>Fjat-14210 dsm16467.</title>
        <authorList>
            <person name="Liu B."/>
            <person name="Wang J."/>
            <person name="Zhu Y."/>
            <person name="Liu G."/>
            <person name="Chen Q."/>
            <person name="Chen Z."/>
            <person name="Lan J."/>
            <person name="Che J."/>
            <person name="Ge C."/>
            <person name="Shi H."/>
            <person name="Pan Z."/>
            <person name="Liu X."/>
        </authorList>
    </citation>
    <scope>NUCLEOTIDE SEQUENCE [LARGE SCALE GENOMIC DNA]</scope>
    <source>
        <strain evidence="2">DSM 16467</strain>
    </source>
</reference>
<evidence type="ECO:0000313" key="1">
    <source>
        <dbReference type="EMBL" id="KOO44021.1"/>
    </source>
</evidence>